<sequence>MTARSRLTTSLATLLVMGGAGGLFWWGAQAAADFIETRSTEEVRAALAAAGQDWVEVRADGLEVRLTGTAPSEVERFRAMSQAATAVDATRVLDRMTVAATEAMTPPEFKVELLRNDAGISVIGLVPASTDRVALMRQLRTETAAPQITDLMESADYPVPEGWTEALDYGVAAVQASAQSKISIQPGRVQVTALAGSAAEKARLETRLQEARPEGLALQAEISAPRPVVSPFLLQAVMDARGMRIETCAADDEDAREKILAAAEAAGVAGSPACTLALGAPSGDWGDAASLAISALAELGAGRLTISDADVALLVPATLDRGALNRVTQSLDAALPRVFALTAEQEQAEDAPRGPVEFVATLSETGSLTLRGGIADTRMREAVDSFANSRFEVARSTLRPSPDVPGGWTVRMIAGLEALGVLASGSVQVTPELITLSGTSGDPDAPRTAAALLSQRLEPGLPFELAIRYDRLLDEGLGLPDGEECVARLNLIMSESEIGFEPSRSSIAGDPAPTLRGLGTAMEDCAEFQIEAGGHTDSQGSEGFNADLSRSRAQAIVSAMAEAGIDVGNMTSRGYGESQPIATNETEEGREANRRIEFRLMSPHRVRSAPLPEPVVVTGVTGADPAPEAEAPAPAVAAGGFGPERPQVQGPVLPGPAPQMQGPVLPAARELSLAPRTLGASEEFQTLDEREESIRLPVLTPTPETPRPSARPAGVGAQDEDLTAE</sequence>
<dbReference type="Gene3D" id="3.30.1330.60">
    <property type="entry name" value="OmpA-like domain"/>
    <property type="match status" value="1"/>
</dbReference>
<organism evidence="4 5">
    <name type="scientific">Paracoccus tibetensis</name>
    <dbReference type="NCBI Taxonomy" id="336292"/>
    <lineage>
        <taxon>Bacteria</taxon>
        <taxon>Pseudomonadati</taxon>
        <taxon>Pseudomonadota</taxon>
        <taxon>Alphaproteobacteria</taxon>
        <taxon>Rhodobacterales</taxon>
        <taxon>Paracoccaceae</taxon>
        <taxon>Paracoccus</taxon>
    </lineage>
</organism>
<dbReference type="PANTHER" id="PTHR30329">
    <property type="entry name" value="STATOR ELEMENT OF FLAGELLAR MOTOR COMPLEX"/>
    <property type="match status" value="1"/>
</dbReference>
<dbReference type="InterPro" id="IPR036737">
    <property type="entry name" value="OmpA-like_sf"/>
</dbReference>
<dbReference type="Pfam" id="PF00691">
    <property type="entry name" value="OmpA"/>
    <property type="match status" value="1"/>
</dbReference>
<reference evidence="4 5" key="1">
    <citation type="submission" date="2016-10" db="EMBL/GenBank/DDBJ databases">
        <authorList>
            <person name="de Groot N.N."/>
        </authorList>
    </citation>
    <scope>NUCLEOTIDE SEQUENCE [LARGE SCALE GENOMIC DNA]</scope>
    <source>
        <strain evidence="4 5">CGMCC 1.8925</strain>
    </source>
</reference>
<keyword evidence="1" id="KW-0472">Membrane</keyword>
<accession>A0A1G5IS37</accession>
<evidence type="ECO:0000259" key="3">
    <source>
        <dbReference type="PROSITE" id="PS51123"/>
    </source>
</evidence>
<evidence type="ECO:0000313" key="5">
    <source>
        <dbReference type="Proteomes" id="UP000199502"/>
    </source>
</evidence>
<feature type="region of interest" description="Disordered" evidence="2">
    <location>
        <begin position="570"/>
        <end position="590"/>
    </location>
</feature>
<dbReference type="InterPro" id="IPR050330">
    <property type="entry name" value="Bact_OuterMem_StrucFunc"/>
</dbReference>
<dbReference type="EMBL" id="FMVT01000009">
    <property type="protein sequence ID" value="SCY78833.1"/>
    <property type="molecule type" value="Genomic_DNA"/>
</dbReference>
<gene>
    <name evidence="4" type="ORF">SAMN05660710_02789</name>
</gene>
<name>A0A1G5IS37_9RHOB</name>
<feature type="region of interest" description="Disordered" evidence="2">
    <location>
        <begin position="676"/>
        <end position="725"/>
    </location>
</feature>
<dbReference type="InterPro" id="IPR006665">
    <property type="entry name" value="OmpA-like"/>
</dbReference>
<evidence type="ECO:0000256" key="2">
    <source>
        <dbReference type="SAM" id="MobiDB-lite"/>
    </source>
</evidence>
<dbReference type="STRING" id="336292.SAMN05660710_02789"/>
<dbReference type="SUPFAM" id="SSF103088">
    <property type="entry name" value="OmpA-like"/>
    <property type="match status" value="1"/>
</dbReference>
<evidence type="ECO:0000313" key="4">
    <source>
        <dbReference type="EMBL" id="SCY78833.1"/>
    </source>
</evidence>
<proteinExistence type="predicted"/>
<evidence type="ECO:0000256" key="1">
    <source>
        <dbReference type="PROSITE-ProRule" id="PRU00473"/>
    </source>
</evidence>
<dbReference type="PROSITE" id="PS51123">
    <property type="entry name" value="OMPA_2"/>
    <property type="match status" value="1"/>
</dbReference>
<dbReference type="AlphaFoldDB" id="A0A1G5IS37"/>
<protein>
    <submittedName>
        <fullName evidence="4">OmpA-OmpF porin, OOP family</fullName>
    </submittedName>
</protein>
<dbReference type="OrthoDB" id="5525824at2"/>
<keyword evidence="5" id="KW-1185">Reference proteome</keyword>
<dbReference type="Proteomes" id="UP000199502">
    <property type="component" value="Unassembled WGS sequence"/>
</dbReference>
<dbReference type="Gene3D" id="3.40.1520.20">
    <property type="match status" value="2"/>
</dbReference>
<dbReference type="CDD" id="cd07185">
    <property type="entry name" value="OmpA_C-like"/>
    <property type="match status" value="1"/>
</dbReference>
<dbReference type="RefSeq" id="WP_090745748.1">
    <property type="nucleotide sequence ID" value="NZ_FMVT01000009.1"/>
</dbReference>
<dbReference type="PANTHER" id="PTHR30329:SF21">
    <property type="entry name" value="LIPOPROTEIN YIAD-RELATED"/>
    <property type="match status" value="1"/>
</dbReference>
<dbReference type="GO" id="GO:0016020">
    <property type="term" value="C:membrane"/>
    <property type="evidence" value="ECO:0007669"/>
    <property type="project" value="UniProtKB-UniRule"/>
</dbReference>
<feature type="domain" description="OmpA-like" evidence="3">
    <location>
        <begin position="487"/>
        <end position="604"/>
    </location>
</feature>